<comment type="caution">
    <text evidence="2">The sequence shown here is derived from an EMBL/GenBank/DDBJ whole genome shotgun (WGS) entry which is preliminary data.</text>
</comment>
<protein>
    <recommendedName>
        <fullName evidence="1">HVA22-like protein</fullName>
    </recommendedName>
</protein>
<comment type="subcellular location">
    <subcellularLocation>
        <location evidence="1">Membrane</location>
        <topology evidence="1">Multi-pass membrane protein</topology>
    </subcellularLocation>
</comment>
<organism evidence="2 3">
    <name type="scientific">Chara braunii</name>
    <name type="common">Braun's stonewort</name>
    <dbReference type="NCBI Taxonomy" id="69332"/>
    <lineage>
        <taxon>Eukaryota</taxon>
        <taxon>Viridiplantae</taxon>
        <taxon>Streptophyta</taxon>
        <taxon>Charophyceae</taxon>
        <taxon>Charales</taxon>
        <taxon>Characeae</taxon>
        <taxon>Chara</taxon>
    </lineage>
</organism>
<dbReference type="OrthoDB" id="434647at2759"/>
<accession>A0A388KTE5</accession>
<comment type="similarity">
    <text evidence="1">Belongs to the DP1 family.</text>
</comment>
<evidence type="ECO:0000256" key="1">
    <source>
        <dbReference type="RuleBase" id="RU362006"/>
    </source>
</evidence>
<reference evidence="2 3" key="1">
    <citation type="journal article" date="2018" name="Cell">
        <title>The Chara Genome: Secondary Complexity and Implications for Plant Terrestrialization.</title>
        <authorList>
            <person name="Nishiyama T."/>
            <person name="Sakayama H."/>
            <person name="Vries J.D."/>
            <person name="Buschmann H."/>
            <person name="Saint-Marcoux D."/>
            <person name="Ullrich K.K."/>
            <person name="Haas F.B."/>
            <person name="Vanderstraeten L."/>
            <person name="Becker D."/>
            <person name="Lang D."/>
            <person name="Vosolsobe S."/>
            <person name="Rombauts S."/>
            <person name="Wilhelmsson P.K.I."/>
            <person name="Janitza P."/>
            <person name="Kern R."/>
            <person name="Heyl A."/>
            <person name="Rumpler F."/>
            <person name="Villalobos L.I.A.C."/>
            <person name="Clay J.M."/>
            <person name="Skokan R."/>
            <person name="Toyoda A."/>
            <person name="Suzuki Y."/>
            <person name="Kagoshima H."/>
            <person name="Schijlen E."/>
            <person name="Tajeshwar N."/>
            <person name="Catarino B."/>
            <person name="Hetherington A.J."/>
            <person name="Saltykova A."/>
            <person name="Bonnot C."/>
            <person name="Breuninger H."/>
            <person name="Symeonidi A."/>
            <person name="Radhakrishnan G.V."/>
            <person name="Van Nieuwerburgh F."/>
            <person name="Deforce D."/>
            <person name="Chang C."/>
            <person name="Karol K.G."/>
            <person name="Hedrich R."/>
            <person name="Ulvskov P."/>
            <person name="Glockner G."/>
            <person name="Delwiche C.F."/>
            <person name="Petrasek J."/>
            <person name="Van de Peer Y."/>
            <person name="Friml J."/>
            <person name="Beilby M."/>
            <person name="Dolan L."/>
            <person name="Kohara Y."/>
            <person name="Sugano S."/>
            <person name="Fujiyama A."/>
            <person name="Delaux P.-M."/>
            <person name="Quint M."/>
            <person name="TheiBen G."/>
            <person name="Hagemann M."/>
            <person name="Harholt J."/>
            <person name="Dunand C."/>
            <person name="Zachgo S."/>
            <person name="Langdale J."/>
            <person name="Maumus F."/>
            <person name="Straeten D.V.D."/>
            <person name="Gould S.B."/>
            <person name="Rensing S.A."/>
        </authorList>
    </citation>
    <scope>NUCLEOTIDE SEQUENCE [LARGE SCALE GENOMIC DNA]</scope>
    <source>
        <strain evidence="2 3">S276</strain>
    </source>
</reference>
<evidence type="ECO:0000313" key="2">
    <source>
        <dbReference type="EMBL" id="GBG73335.1"/>
    </source>
</evidence>
<keyword evidence="1" id="KW-0472">Membrane</keyword>
<dbReference type="PANTHER" id="PTHR12300:SF117">
    <property type="entry name" value="LP05237P-RELATED"/>
    <property type="match status" value="1"/>
</dbReference>
<dbReference type="AlphaFoldDB" id="A0A388KTE5"/>
<dbReference type="PANTHER" id="PTHR12300">
    <property type="entry name" value="HVA22-LIKE PROTEINS"/>
    <property type="match status" value="1"/>
</dbReference>
<dbReference type="STRING" id="69332.A0A388KTE5"/>
<comment type="caution">
    <text evidence="1">Lacks conserved residue(s) required for the propagation of feature annotation.</text>
</comment>
<keyword evidence="1" id="KW-0812">Transmembrane</keyword>
<dbReference type="OMA" id="TYWIIMA"/>
<dbReference type="InterPro" id="IPR004345">
    <property type="entry name" value="TB2_DP1_HVA22"/>
</dbReference>
<gene>
    <name evidence="2" type="ORF">CBR_g13055</name>
</gene>
<keyword evidence="3" id="KW-1185">Reference proteome</keyword>
<dbReference type="Proteomes" id="UP000265515">
    <property type="component" value="Unassembled WGS sequence"/>
</dbReference>
<name>A0A388KTE5_CHABU</name>
<dbReference type="EMBL" id="BFEA01000181">
    <property type="protein sequence ID" value="GBG73335.1"/>
    <property type="molecule type" value="Genomic_DNA"/>
</dbReference>
<keyword evidence="1" id="KW-1133">Transmembrane helix</keyword>
<evidence type="ECO:0000313" key="3">
    <source>
        <dbReference type="Proteomes" id="UP000265515"/>
    </source>
</evidence>
<proteinExistence type="inferred from homology"/>
<sequence length="79" mass="9758">MVCGYLYPAYNCYKTVERPRPEPEQLRFWCTYWIIMALLTVLERFSDVFLLWLPMYNEFKLAIIIYLWYPKTKDYLILS</sequence>
<feature type="transmembrane region" description="Helical" evidence="1">
    <location>
        <begin position="49"/>
        <end position="69"/>
    </location>
</feature>
<dbReference type="Gramene" id="GBG73335">
    <property type="protein sequence ID" value="GBG73335"/>
    <property type="gene ID" value="CBR_g13055"/>
</dbReference>
<dbReference type="Pfam" id="PF03134">
    <property type="entry name" value="TB2_DP1_HVA22"/>
    <property type="match status" value="1"/>
</dbReference>
<dbReference type="GO" id="GO:0016020">
    <property type="term" value="C:membrane"/>
    <property type="evidence" value="ECO:0007669"/>
    <property type="project" value="UniProtKB-SubCell"/>
</dbReference>